<comment type="caution">
    <text evidence="4">The sequence shown here is derived from an EMBL/GenBank/DDBJ whole genome shotgun (WGS) entry which is preliminary data.</text>
</comment>
<accession>A0A543I5D3</accession>
<feature type="region of interest" description="Disordered" evidence="2">
    <location>
        <begin position="100"/>
        <end position="133"/>
    </location>
</feature>
<proteinExistence type="predicted"/>
<dbReference type="Gene3D" id="3.40.50.2300">
    <property type="match status" value="1"/>
</dbReference>
<feature type="compositionally biased region" description="Polar residues" evidence="2">
    <location>
        <begin position="108"/>
        <end position="133"/>
    </location>
</feature>
<dbReference type="InterPro" id="IPR036095">
    <property type="entry name" value="PTS_EIIB-like_sf"/>
</dbReference>
<dbReference type="RefSeq" id="WP_141915640.1">
    <property type="nucleotide sequence ID" value="NZ_BAAAYS010000001.1"/>
</dbReference>
<keyword evidence="1 4" id="KW-0808">Transferase</keyword>
<dbReference type="Proteomes" id="UP000318331">
    <property type="component" value="Unassembled WGS sequence"/>
</dbReference>
<dbReference type="GO" id="GO:0009401">
    <property type="term" value="P:phosphoenolpyruvate-dependent sugar phosphotransferase system"/>
    <property type="evidence" value="ECO:0007669"/>
    <property type="project" value="InterPro"/>
</dbReference>
<dbReference type="AlphaFoldDB" id="A0A543I5D3"/>
<dbReference type="SUPFAM" id="SSF52794">
    <property type="entry name" value="PTS system IIB component-like"/>
    <property type="match status" value="1"/>
</dbReference>
<feature type="domain" description="Phosphotransferase system EIIB component type 2/3" evidence="3">
    <location>
        <begin position="3"/>
        <end position="86"/>
    </location>
</feature>
<name>A0A543I5D3_9MICO</name>
<evidence type="ECO:0000259" key="3">
    <source>
        <dbReference type="Pfam" id="PF02302"/>
    </source>
</evidence>
<protein>
    <submittedName>
        <fullName evidence="4">Cellobiose-specific phosphotransferase system component IIB</fullName>
    </submittedName>
</protein>
<dbReference type="InterPro" id="IPR003501">
    <property type="entry name" value="PTS_EIIB_2/3"/>
</dbReference>
<gene>
    <name evidence="4" type="ORF">FB466_0563</name>
</gene>
<sequence length="133" mass="13605">MRNITVVCGAGVSSTFLAHRIEASIRATGDAVRVHVSALSGLAAQCDGDVVLLGPHLSEQRDAVAVTHPLAAVGVVPEDVLRTLDGAAAVALARSVLAAHTPGRPVTRETSYGPSQSSILPTDSSTPRRPSHG</sequence>
<evidence type="ECO:0000256" key="1">
    <source>
        <dbReference type="ARBA" id="ARBA00022679"/>
    </source>
</evidence>
<dbReference type="OrthoDB" id="9808134at2"/>
<evidence type="ECO:0000313" key="4">
    <source>
        <dbReference type="EMBL" id="TQM65751.1"/>
    </source>
</evidence>
<dbReference type="GO" id="GO:0008982">
    <property type="term" value="F:protein-N(PI)-phosphohistidine-sugar phosphotransferase activity"/>
    <property type="evidence" value="ECO:0007669"/>
    <property type="project" value="InterPro"/>
</dbReference>
<organism evidence="4 5">
    <name type="scientific">Klugiella xanthotipulae</name>
    <dbReference type="NCBI Taxonomy" id="244735"/>
    <lineage>
        <taxon>Bacteria</taxon>
        <taxon>Bacillati</taxon>
        <taxon>Actinomycetota</taxon>
        <taxon>Actinomycetes</taxon>
        <taxon>Micrococcales</taxon>
        <taxon>Microbacteriaceae</taxon>
        <taxon>Klugiella</taxon>
    </lineage>
</organism>
<dbReference type="Pfam" id="PF02302">
    <property type="entry name" value="PTS_IIB"/>
    <property type="match status" value="1"/>
</dbReference>
<reference evidence="4 5" key="1">
    <citation type="submission" date="2019-06" db="EMBL/GenBank/DDBJ databases">
        <title>Sequencing the genomes of 1000 actinobacteria strains.</title>
        <authorList>
            <person name="Klenk H.-P."/>
        </authorList>
    </citation>
    <scope>NUCLEOTIDE SEQUENCE [LARGE SCALE GENOMIC DNA]</scope>
    <source>
        <strain evidence="4 5">DSM 18031</strain>
    </source>
</reference>
<dbReference type="EMBL" id="VFPN01000001">
    <property type="protein sequence ID" value="TQM65751.1"/>
    <property type="molecule type" value="Genomic_DNA"/>
</dbReference>
<keyword evidence="5" id="KW-1185">Reference proteome</keyword>
<evidence type="ECO:0000256" key="2">
    <source>
        <dbReference type="SAM" id="MobiDB-lite"/>
    </source>
</evidence>
<evidence type="ECO:0000313" key="5">
    <source>
        <dbReference type="Proteomes" id="UP000318331"/>
    </source>
</evidence>